<dbReference type="InterPro" id="IPR016032">
    <property type="entry name" value="Sig_transdc_resp-reg_C-effctor"/>
</dbReference>
<feature type="region of interest" description="Disordered" evidence="1">
    <location>
        <begin position="360"/>
        <end position="380"/>
    </location>
</feature>
<evidence type="ECO:0000256" key="1">
    <source>
        <dbReference type="SAM" id="MobiDB-lite"/>
    </source>
</evidence>
<dbReference type="Gene3D" id="1.10.10.10">
    <property type="entry name" value="Winged helix-like DNA-binding domain superfamily/Winged helix DNA-binding domain"/>
    <property type="match status" value="1"/>
</dbReference>
<dbReference type="EMBL" id="AP027142">
    <property type="protein sequence ID" value="BDV35352.1"/>
    <property type="molecule type" value="Genomic_DNA"/>
</dbReference>
<protein>
    <submittedName>
        <fullName evidence="3">LuxR family transcriptional regulator</fullName>
    </submittedName>
</protein>
<organism evidence="3 4">
    <name type="scientific">Methylocystis iwaonis</name>
    <dbReference type="NCBI Taxonomy" id="2885079"/>
    <lineage>
        <taxon>Bacteria</taxon>
        <taxon>Pseudomonadati</taxon>
        <taxon>Pseudomonadota</taxon>
        <taxon>Alphaproteobacteria</taxon>
        <taxon>Hyphomicrobiales</taxon>
        <taxon>Methylocystaceae</taxon>
        <taxon>Methylocystis</taxon>
    </lineage>
</organism>
<proteinExistence type="predicted"/>
<dbReference type="InterPro" id="IPR000792">
    <property type="entry name" value="Tscrpt_reg_LuxR_C"/>
</dbReference>
<feature type="compositionally biased region" description="Polar residues" evidence="1">
    <location>
        <begin position="360"/>
        <end position="371"/>
    </location>
</feature>
<dbReference type="SUPFAM" id="SSF46894">
    <property type="entry name" value="C-terminal effector domain of the bipartite response regulators"/>
    <property type="match status" value="1"/>
</dbReference>
<evidence type="ECO:0000313" key="4">
    <source>
        <dbReference type="Proteomes" id="UP001317629"/>
    </source>
</evidence>
<evidence type="ECO:0000259" key="2">
    <source>
        <dbReference type="PROSITE" id="PS50043"/>
    </source>
</evidence>
<reference evidence="3 4" key="1">
    <citation type="journal article" date="2023" name="Int. J. Syst. Evol. Microbiol.">
        <title>Methylocystis iwaonis sp. nov., a type II methane-oxidizing bacterium from surface soil of a rice paddy field in Japan, and emended description of the genus Methylocystis (ex Whittenbury et al. 1970) Bowman et al. 1993.</title>
        <authorList>
            <person name="Kaise H."/>
            <person name="Sawadogo J.B."/>
            <person name="Alam M.S."/>
            <person name="Ueno C."/>
            <person name="Dianou D."/>
            <person name="Shinjo R."/>
            <person name="Asakawa S."/>
        </authorList>
    </citation>
    <scope>NUCLEOTIDE SEQUENCE [LARGE SCALE GENOMIC DNA]</scope>
    <source>
        <strain evidence="3 4">SS37A-Re</strain>
    </source>
</reference>
<gene>
    <name evidence="3" type="ORF">SS37A_28810</name>
</gene>
<dbReference type="InterPro" id="IPR036388">
    <property type="entry name" value="WH-like_DNA-bd_sf"/>
</dbReference>
<dbReference type="RefSeq" id="WP_281928775.1">
    <property type="nucleotide sequence ID" value="NZ_AP027142.1"/>
</dbReference>
<name>A0ABN6VIZ0_9HYPH</name>
<evidence type="ECO:0000313" key="3">
    <source>
        <dbReference type="EMBL" id="BDV35352.1"/>
    </source>
</evidence>
<dbReference type="PROSITE" id="PS50043">
    <property type="entry name" value="HTH_LUXR_2"/>
    <property type="match status" value="1"/>
</dbReference>
<accession>A0ABN6VIZ0</accession>
<keyword evidence="4" id="KW-1185">Reference proteome</keyword>
<feature type="domain" description="HTH luxR-type" evidence="2">
    <location>
        <begin position="294"/>
        <end position="359"/>
    </location>
</feature>
<dbReference type="SMART" id="SM00421">
    <property type="entry name" value="HTH_LUXR"/>
    <property type="match status" value="1"/>
</dbReference>
<dbReference type="Pfam" id="PF00196">
    <property type="entry name" value="GerE"/>
    <property type="match status" value="1"/>
</dbReference>
<sequence length="380" mass="40570">MDFESTVTRIYEAAADPDLWPLILHDLGELVDAAGGIILTRRADAWTGWRCSDLMNSRTTDAWMAPGGGAARTQATARLIAFDRAGFVADNEGFSEQEWLEDSVMSEWCGPLGLHHCAATVIPVPTGDLVLVQLNRRAGKPPFDRADIARLDAFRPHLARAGLLAARWRLERLRAAAQALAIIGLPAAVLDAGGRVLAANELIEAMRPHIAWLPKDRIALIDPAADGMLRRAFAGVTYPAAASARSFPSKGATGDPAVVHLIPISGAARELFGGGLSLLTVTAVATPAAPDAALIQGLFDLTPAEARVARAVTQRKTVEDIASEFDVSKETVRTQIKSLLAKTGCARQLDLAMLLAQTTQGQPRQTRLSESSRADLNVGR</sequence>
<dbReference type="Proteomes" id="UP001317629">
    <property type="component" value="Chromosome"/>
</dbReference>